<name>A0AA40CMT1_9PEZI</name>
<dbReference type="InterPro" id="IPR046529">
    <property type="entry name" value="DUF6594"/>
</dbReference>
<feature type="domain" description="DUF6594" evidence="2">
    <location>
        <begin position="8"/>
        <end position="253"/>
    </location>
</feature>
<dbReference type="EMBL" id="JAULSV010000005">
    <property type="protein sequence ID" value="KAK0644315.1"/>
    <property type="molecule type" value="Genomic_DNA"/>
</dbReference>
<feature type="non-terminal residue" evidence="3">
    <location>
        <position position="1"/>
    </location>
</feature>
<reference evidence="3" key="1">
    <citation type="submission" date="2023-06" db="EMBL/GenBank/DDBJ databases">
        <title>Genome-scale phylogeny and comparative genomics of the fungal order Sordariales.</title>
        <authorList>
            <consortium name="Lawrence Berkeley National Laboratory"/>
            <person name="Hensen N."/>
            <person name="Bonometti L."/>
            <person name="Westerberg I."/>
            <person name="Brannstrom I.O."/>
            <person name="Guillou S."/>
            <person name="Cros-Aarteil S."/>
            <person name="Calhoun S."/>
            <person name="Haridas S."/>
            <person name="Kuo A."/>
            <person name="Mondo S."/>
            <person name="Pangilinan J."/>
            <person name="Riley R."/>
            <person name="Labutti K."/>
            <person name="Andreopoulos B."/>
            <person name="Lipzen A."/>
            <person name="Chen C."/>
            <person name="Yanf M."/>
            <person name="Daum C."/>
            <person name="Ng V."/>
            <person name="Clum A."/>
            <person name="Steindorff A."/>
            <person name="Ohm R."/>
            <person name="Martin F."/>
            <person name="Silar P."/>
            <person name="Natvig D."/>
            <person name="Lalanne C."/>
            <person name="Gautier V."/>
            <person name="Ament-Velasquez S.L."/>
            <person name="Kruys A."/>
            <person name="Hutchinson M.I."/>
            <person name="Powell A.J."/>
            <person name="Barry K."/>
            <person name="Miller A.N."/>
            <person name="Grigoriev I.V."/>
            <person name="Debuchy R."/>
            <person name="Gladieux P."/>
            <person name="Thoren M.H."/>
            <person name="Johannesson H."/>
        </authorList>
    </citation>
    <scope>NUCLEOTIDE SEQUENCE</scope>
    <source>
        <strain evidence="3">SMH2532-1</strain>
    </source>
</reference>
<protein>
    <recommendedName>
        <fullName evidence="2">DUF6594 domain-containing protein</fullName>
    </recommendedName>
</protein>
<evidence type="ECO:0000313" key="3">
    <source>
        <dbReference type="EMBL" id="KAK0644315.1"/>
    </source>
</evidence>
<dbReference type="PANTHER" id="PTHR34502">
    <property type="entry name" value="DUF6594 DOMAIN-CONTAINING PROTEIN-RELATED"/>
    <property type="match status" value="1"/>
</dbReference>
<dbReference type="PANTHER" id="PTHR34502:SF3">
    <property type="entry name" value="DUF6594 DOMAIN-CONTAINING PROTEIN"/>
    <property type="match status" value="1"/>
</dbReference>
<keyword evidence="1" id="KW-0472">Membrane</keyword>
<accession>A0AA40CMT1</accession>
<keyword evidence="1" id="KW-1133">Transmembrane helix</keyword>
<dbReference type="Pfam" id="PF20237">
    <property type="entry name" value="DUF6594"/>
    <property type="match status" value="1"/>
</dbReference>
<feature type="transmembrane region" description="Helical" evidence="1">
    <location>
        <begin position="222"/>
        <end position="239"/>
    </location>
</feature>
<organism evidence="3 4">
    <name type="scientific">Cercophora newfieldiana</name>
    <dbReference type="NCBI Taxonomy" id="92897"/>
    <lineage>
        <taxon>Eukaryota</taxon>
        <taxon>Fungi</taxon>
        <taxon>Dikarya</taxon>
        <taxon>Ascomycota</taxon>
        <taxon>Pezizomycotina</taxon>
        <taxon>Sordariomycetes</taxon>
        <taxon>Sordariomycetidae</taxon>
        <taxon>Sordariales</taxon>
        <taxon>Lasiosphaeriaceae</taxon>
        <taxon>Cercophora</taxon>
    </lineage>
</organism>
<comment type="caution">
    <text evidence="3">The sequence shown here is derived from an EMBL/GenBank/DDBJ whole genome shotgun (WGS) entry which is preliminary data.</text>
</comment>
<proteinExistence type="predicted"/>
<evidence type="ECO:0000256" key="1">
    <source>
        <dbReference type="SAM" id="Phobius"/>
    </source>
</evidence>
<feature type="non-terminal residue" evidence="3">
    <location>
        <position position="253"/>
    </location>
</feature>
<keyword evidence="1" id="KW-0812">Transmembrane</keyword>
<dbReference type="Proteomes" id="UP001174936">
    <property type="component" value="Unassembled WGS sequence"/>
</dbReference>
<evidence type="ECO:0000313" key="4">
    <source>
        <dbReference type="Proteomes" id="UP001174936"/>
    </source>
</evidence>
<sequence>VESYPAGYPQYSALISSSDSFFVFRSFQRLRARLLLAKQDELNLLETELDNMDSAETSPFFLGTFRGNRNSARTSLLSSIQRKLTEYDSFVKQCRQMMSYSRANARDLASLRNWLEEAGCLSEEETVYLERENDLVSLATPNDQAMKQLEEWIEDWLIRHYKGFREVIKRPGFETSTNPTVFIYSGPIIKATAKVAMLLLITFLLLTPVVICVLVDSVMARILIIIVSTACYLTVLARLTRSKMMELILAGAT</sequence>
<dbReference type="AlphaFoldDB" id="A0AA40CMT1"/>
<keyword evidence="4" id="KW-1185">Reference proteome</keyword>
<evidence type="ECO:0000259" key="2">
    <source>
        <dbReference type="Pfam" id="PF20237"/>
    </source>
</evidence>
<gene>
    <name evidence="3" type="ORF">B0T16DRAFT_305298</name>
</gene>
<feature type="transmembrane region" description="Helical" evidence="1">
    <location>
        <begin position="195"/>
        <end position="216"/>
    </location>
</feature>